<protein>
    <submittedName>
        <fullName evidence="2">Uncharacterized protein</fullName>
    </submittedName>
</protein>
<reference evidence="2 3" key="1">
    <citation type="submission" date="2018-04" db="EMBL/GenBank/DDBJ databases">
        <title>Genomic Encyclopedia of Type Strains, Phase IV (KMG-IV): sequencing the most valuable type-strain genomes for metagenomic binning, comparative biology and taxonomic classification.</title>
        <authorList>
            <person name="Goeker M."/>
        </authorList>
    </citation>
    <scope>NUCLEOTIDE SEQUENCE [LARGE SCALE GENOMIC DNA]</scope>
    <source>
        <strain evidence="2 3">DSM 7138</strain>
    </source>
</reference>
<name>A0A2T5BBD9_MYCDI</name>
<gene>
    <name evidence="2" type="ORF">C7449_103296</name>
</gene>
<evidence type="ECO:0000313" key="3">
    <source>
        <dbReference type="Proteomes" id="UP000241247"/>
    </source>
</evidence>
<organism evidence="2 3">
    <name type="scientific">Mycoplana dimorpha</name>
    <dbReference type="NCBI Taxonomy" id="28320"/>
    <lineage>
        <taxon>Bacteria</taxon>
        <taxon>Pseudomonadati</taxon>
        <taxon>Pseudomonadota</taxon>
        <taxon>Alphaproteobacteria</taxon>
        <taxon>Hyphomicrobiales</taxon>
        <taxon>Rhizobiaceae</taxon>
        <taxon>Mycoplana</taxon>
    </lineage>
</organism>
<dbReference type="Proteomes" id="UP000241247">
    <property type="component" value="Unassembled WGS sequence"/>
</dbReference>
<dbReference type="AlphaFoldDB" id="A0A2T5BBD9"/>
<keyword evidence="3" id="KW-1185">Reference proteome</keyword>
<comment type="caution">
    <text evidence="2">The sequence shown here is derived from an EMBL/GenBank/DDBJ whole genome shotgun (WGS) entry which is preliminary data.</text>
</comment>
<proteinExistence type="predicted"/>
<accession>A0A2T5BBD9</accession>
<evidence type="ECO:0000256" key="1">
    <source>
        <dbReference type="SAM" id="MobiDB-lite"/>
    </source>
</evidence>
<dbReference type="EMBL" id="PZZZ01000003">
    <property type="protein sequence ID" value="PTM96282.1"/>
    <property type="molecule type" value="Genomic_DNA"/>
</dbReference>
<sequence length="41" mass="4568">MRLPQAHPGTVHDRPLSTATGSDPSLEGRHFSDRYAGYLSW</sequence>
<feature type="region of interest" description="Disordered" evidence="1">
    <location>
        <begin position="1"/>
        <end position="28"/>
    </location>
</feature>
<evidence type="ECO:0000313" key="2">
    <source>
        <dbReference type="EMBL" id="PTM96282.1"/>
    </source>
</evidence>